<feature type="compositionally biased region" description="Basic residues" evidence="1">
    <location>
        <begin position="909"/>
        <end position="932"/>
    </location>
</feature>
<feature type="transmembrane region" description="Helical" evidence="2">
    <location>
        <begin position="346"/>
        <end position="371"/>
    </location>
</feature>
<keyword evidence="2" id="KW-0472">Membrane</keyword>
<comment type="caution">
    <text evidence="3">The sequence shown here is derived from an EMBL/GenBank/DDBJ whole genome shotgun (WGS) entry which is preliminary data.</text>
</comment>
<feature type="transmembrane region" description="Helical" evidence="2">
    <location>
        <begin position="14"/>
        <end position="31"/>
    </location>
</feature>
<dbReference type="PANTHER" id="PTHR43021">
    <property type="entry name" value="NA(+)/H(+) ANTIPORTER-RELATED"/>
    <property type="match status" value="1"/>
</dbReference>
<dbReference type="PANTHER" id="PTHR43021:SF2">
    <property type="entry name" value="CATION_H+ EXCHANGER DOMAIN-CONTAINING PROTEIN"/>
    <property type="match status" value="1"/>
</dbReference>
<feature type="region of interest" description="Disordered" evidence="1">
    <location>
        <begin position="462"/>
        <end position="501"/>
    </location>
</feature>
<feature type="transmembrane region" description="Helical" evidence="2">
    <location>
        <begin position="102"/>
        <end position="131"/>
    </location>
</feature>
<feature type="transmembrane region" description="Helical" evidence="2">
    <location>
        <begin position="70"/>
        <end position="90"/>
    </location>
</feature>
<proteinExistence type="predicted"/>
<name>A0ABQ5KU97_9EUKA</name>
<feature type="transmembrane region" description="Helical" evidence="2">
    <location>
        <begin position="214"/>
        <end position="238"/>
    </location>
</feature>
<evidence type="ECO:0000256" key="2">
    <source>
        <dbReference type="SAM" id="Phobius"/>
    </source>
</evidence>
<gene>
    <name evidence="3" type="ORF">ADUPG1_008747</name>
</gene>
<feature type="transmembrane region" description="Helical" evidence="2">
    <location>
        <begin position="38"/>
        <end position="58"/>
    </location>
</feature>
<protein>
    <submittedName>
        <fullName evidence="3">Uncharacterized protein</fullName>
    </submittedName>
</protein>
<keyword evidence="2" id="KW-0812">Transmembrane</keyword>
<sequence>MSIPTFDSLSTPDYFLFVLAFLLLISVSKAFSSVLGKLSIPLVLGYILAGICLGPFIFNAFTSDYVSSMLGLQTNFFVTGIVGQVCGMQLSMKTVKSIASRILACTGLTALFVVICVTIVFTFVCSAIPYFKEASLGLKILGGVLVGFIMTGRSPTVAVAVPMSKGAEGPYSKSLLGSTVLGDTSSIILFAALQGLSVSIFNGQSISPLLLAEVAVIILSTLALAALDFLILYLCIAFDGISATHAAKHSKALKVIDALLRCIGILIAGLVIYNISYFLTEWSADWKVKICPQALPACLIGSFLIRNFSSRSQEYINTIKHLTTFTFISFFGWTGVRLQLDGVPKVIVPAIAILLARMVGNFIGATSFLSYRRAKASEEDKKKKREFSTTHVMTGWMGFLAQAAASLTMAGNTSSAFEEWGDDILNLTMAVVVMNQICGPMLMQVAVSLSGEAVESLKNIEKQRKKKHDMTRAGSKAVSRSTSGAMTPMTPKPLDRQQKKKRTADLVDSLRRIPVDSASLLADRIEEVSSKTHGNVLVFGSPKHPTTLFFIERLLHHKWTVTLCRVNSDEKGPNIDSQRTTTSSRHAHASSLSRHQGPSMLTHKVLEHDIESSATQSTFDHHEHVKFEKEPDVHTTISERKDDPHASKLEKIFPEAKVGGNGGSATATTTFAEPPKLKRSQSTFQPTSNVSTVYEDASNTLPRGLPSFLSSRDISANSTARSMAGGTCPYVPVQLPPNAASSSVSSSASGTAASTITAFNTISHTHTRDHHHVRPPCELKCLKIRHPDELVVVNIESLSLTNMGPLFPEEDNATVISDSAIILHPDIVVSLLSSDVADYKALMYSRKLGARRLIAHVLDPSQLHRFLKLRALVTDPTAGLFHLVDEFRKEGNAGLHFAMEAALRLAHTKERKAKKRREQKRKERERKRLRLQKKGEKTTSASTTTVASSSTSSISGKGATMTLPLGSSVGGEYESSESEESSDIPLDPQALYNPEDFFVAPMIQDDDDDEEEENSGSFDDIPFDGSHHIEQHDIHDSLGVKPMDKMEYNLVMMEKEEARVRSAYSTVIHTACHSQNESEADDDIIEGVKADASYVSGSLIDDHTTVEVTQDNPLASHPQQPHLHSNTTLERLFHDQPNQGMAVITHEEESDGESDKIESARRPEKENHADAEKTEILQDGQQMIEMKDVRMDGSDLSPPTSESEYSH</sequence>
<feature type="transmembrane region" description="Helical" evidence="2">
    <location>
        <begin position="321"/>
        <end position="340"/>
    </location>
</feature>
<feature type="transmembrane region" description="Helical" evidence="2">
    <location>
        <begin position="258"/>
        <end position="278"/>
    </location>
</feature>
<keyword evidence="4" id="KW-1185">Reference proteome</keyword>
<feature type="transmembrane region" description="Helical" evidence="2">
    <location>
        <begin position="175"/>
        <end position="194"/>
    </location>
</feature>
<evidence type="ECO:0000313" key="3">
    <source>
        <dbReference type="EMBL" id="GKT35626.1"/>
    </source>
</evidence>
<feature type="compositionally biased region" description="Low complexity" evidence="1">
    <location>
        <begin position="579"/>
        <end position="595"/>
    </location>
</feature>
<feature type="transmembrane region" description="Helical" evidence="2">
    <location>
        <begin position="137"/>
        <end position="163"/>
    </location>
</feature>
<feature type="transmembrane region" description="Helical" evidence="2">
    <location>
        <begin position="392"/>
        <end position="410"/>
    </location>
</feature>
<dbReference type="InterPro" id="IPR038770">
    <property type="entry name" value="Na+/solute_symporter_sf"/>
</dbReference>
<feature type="compositionally biased region" description="Basic and acidic residues" evidence="1">
    <location>
        <begin position="1153"/>
        <end position="1176"/>
    </location>
</feature>
<dbReference type="Proteomes" id="UP001057375">
    <property type="component" value="Unassembled WGS sequence"/>
</dbReference>
<evidence type="ECO:0000313" key="4">
    <source>
        <dbReference type="Proteomes" id="UP001057375"/>
    </source>
</evidence>
<keyword evidence="2" id="KW-1133">Transmembrane helix</keyword>
<feature type="compositionally biased region" description="Low complexity" evidence="1">
    <location>
        <begin position="938"/>
        <end position="973"/>
    </location>
</feature>
<feature type="region of interest" description="Disordered" evidence="1">
    <location>
        <begin position="908"/>
        <end position="990"/>
    </location>
</feature>
<reference evidence="3" key="1">
    <citation type="submission" date="2022-03" db="EMBL/GenBank/DDBJ databases">
        <title>Draft genome sequence of Aduncisulcus paluster, a free-living microaerophilic Fornicata.</title>
        <authorList>
            <person name="Yuyama I."/>
            <person name="Kume K."/>
            <person name="Tamura T."/>
            <person name="Inagaki Y."/>
            <person name="Hashimoto T."/>
        </authorList>
    </citation>
    <scope>NUCLEOTIDE SEQUENCE</scope>
    <source>
        <strain evidence="3">NY0171</strain>
    </source>
</reference>
<feature type="region of interest" description="Disordered" evidence="1">
    <location>
        <begin position="568"/>
        <end position="597"/>
    </location>
</feature>
<dbReference type="Gene3D" id="1.20.1530.20">
    <property type="match status" value="1"/>
</dbReference>
<feature type="transmembrane region" description="Helical" evidence="2">
    <location>
        <begin position="290"/>
        <end position="309"/>
    </location>
</feature>
<feature type="compositionally biased region" description="Polar residues" evidence="1">
    <location>
        <begin position="1197"/>
        <end position="1207"/>
    </location>
</feature>
<feature type="region of interest" description="Disordered" evidence="1">
    <location>
        <begin position="1146"/>
        <end position="1207"/>
    </location>
</feature>
<evidence type="ECO:0000256" key="1">
    <source>
        <dbReference type="SAM" id="MobiDB-lite"/>
    </source>
</evidence>
<accession>A0ABQ5KU97</accession>
<organism evidence="3 4">
    <name type="scientific">Aduncisulcus paluster</name>
    <dbReference type="NCBI Taxonomy" id="2918883"/>
    <lineage>
        <taxon>Eukaryota</taxon>
        <taxon>Metamonada</taxon>
        <taxon>Carpediemonas-like organisms</taxon>
        <taxon>Aduncisulcus</taxon>
    </lineage>
</organism>
<dbReference type="EMBL" id="BQXS01011031">
    <property type="protein sequence ID" value="GKT35626.1"/>
    <property type="molecule type" value="Genomic_DNA"/>
</dbReference>